<dbReference type="EMBL" id="CAJVAX010000002">
    <property type="protein sequence ID" value="CAG7612542.1"/>
    <property type="molecule type" value="Genomic_DNA"/>
</dbReference>
<reference evidence="1" key="1">
    <citation type="submission" date="2021-06" db="EMBL/GenBank/DDBJ databases">
        <authorList>
            <person name="Arsene-Ploetze F."/>
        </authorList>
    </citation>
    <scope>NUCLEOTIDE SEQUENCE</scope>
    <source>
        <strain evidence="1">SBRY1</strain>
    </source>
</reference>
<accession>A0A9W4GY36</accession>
<protein>
    <submittedName>
        <fullName evidence="1">Uncharacterized protein</fullName>
    </submittedName>
</protein>
<sequence>MPPPPLIAPTPSNVRPPEAPLIVMEVAAWAGDAPVPTMPPAARSRPRSTTVEARVRRNNWPSADTVDSFRRVGGLLRPEPEIRPQDPLTVMRGGCSAWCVSAHNSELSESPAMKWDCREVSGSDGALNSSGLSRVRTPAGSTALAECTHRQTPRHGAARVTTALFVIRVDTACGGDAGCPR</sequence>
<evidence type="ECO:0000313" key="1">
    <source>
        <dbReference type="EMBL" id="CAG7612542.1"/>
    </source>
</evidence>
<dbReference type="Proteomes" id="UP001153328">
    <property type="component" value="Unassembled WGS sequence"/>
</dbReference>
<evidence type="ECO:0000313" key="2">
    <source>
        <dbReference type="Proteomes" id="UP001153328"/>
    </source>
</evidence>
<keyword evidence="2" id="KW-1185">Reference proteome</keyword>
<gene>
    <name evidence="1" type="ORF">SBRY_100035</name>
</gene>
<organism evidence="1 2">
    <name type="scientific">Actinacidiphila bryophytorum</name>
    <dbReference type="NCBI Taxonomy" id="1436133"/>
    <lineage>
        <taxon>Bacteria</taxon>
        <taxon>Bacillati</taxon>
        <taxon>Actinomycetota</taxon>
        <taxon>Actinomycetes</taxon>
        <taxon>Kitasatosporales</taxon>
        <taxon>Streptomycetaceae</taxon>
        <taxon>Actinacidiphila</taxon>
    </lineage>
</organism>
<proteinExistence type="predicted"/>
<dbReference type="AlphaFoldDB" id="A0A9W4GY36"/>
<comment type="caution">
    <text evidence="1">The sequence shown here is derived from an EMBL/GenBank/DDBJ whole genome shotgun (WGS) entry which is preliminary data.</text>
</comment>
<name>A0A9W4GY36_9ACTN</name>